<feature type="transmembrane region" description="Helical" evidence="9">
    <location>
        <begin position="540"/>
        <end position="561"/>
    </location>
</feature>
<feature type="transmembrane region" description="Helical" evidence="9">
    <location>
        <begin position="501"/>
        <end position="528"/>
    </location>
</feature>
<evidence type="ECO:0000256" key="6">
    <source>
        <dbReference type="ARBA" id="ARBA00023180"/>
    </source>
</evidence>
<dbReference type="Pfam" id="PF00083">
    <property type="entry name" value="Sugar_tr"/>
    <property type="match status" value="1"/>
</dbReference>
<dbReference type="PRINTS" id="PR00171">
    <property type="entry name" value="SUGRTRNSPORT"/>
</dbReference>
<keyword evidence="6" id="KW-0325">Glycoprotein</keyword>
<comment type="similarity">
    <text evidence="7">Belongs to the major facilitator superfamily. Sugar transporter (TC 2.A.1.1) family. Trehalose transporter subfamily.</text>
</comment>
<feature type="transmembrane region" description="Helical" evidence="9">
    <location>
        <begin position="666"/>
        <end position="685"/>
    </location>
</feature>
<dbReference type="InterPro" id="IPR050549">
    <property type="entry name" value="MFS_Trehalose_Transporter"/>
</dbReference>
<dbReference type="InterPro" id="IPR005828">
    <property type="entry name" value="MFS_sugar_transport-like"/>
</dbReference>
<reference evidence="11" key="2">
    <citation type="journal article" date="2022" name="Res Sq">
        <title>Comparative Genomics Reveals Insights into the Divergent Evolution of Astigmatic Mites and Household Pest Adaptations.</title>
        <authorList>
            <person name="Xiong Q."/>
            <person name="Wan A.T.-Y."/>
            <person name="Liu X.-Y."/>
            <person name="Fung C.S.-H."/>
            <person name="Xiao X."/>
            <person name="Malainual N."/>
            <person name="Hou J."/>
            <person name="Wang L."/>
            <person name="Wang M."/>
            <person name="Yang K."/>
            <person name="Cui Y."/>
            <person name="Leung E."/>
            <person name="Nong W."/>
            <person name="Shin S.-K."/>
            <person name="Au S."/>
            <person name="Jeong K.Y."/>
            <person name="Chew F.T."/>
            <person name="Hui J."/>
            <person name="Leung T.F."/>
            <person name="Tungtrongchitr A."/>
            <person name="Zhong N."/>
            <person name="Liu Z."/>
            <person name="Tsui S."/>
        </authorList>
    </citation>
    <scope>NUCLEOTIDE SEQUENCE</scope>
    <source>
        <strain evidence="11">Derf</strain>
        <tissue evidence="11">Whole organism</tissue>
    </source>
</reference>
<organism evidence="11 12">
    <name type="scientific">Dermatophagoides farinae</name>
    <name type="common">American house dust mite</name>
    <dbReference type="NCBI Taxonomy" id="6954"/>
    <lineage>
        <taxon>Eukaryota</taxon>
        <taxon>Metazoa</taxon>
        <taxon>Ecdysozoa</taxon>
        <taxon>Arthropoda</taxon>
        <taxon>Chelicerata</taxon>
        <taxon>Arachnida</taxon>
        <taxon>Acari</taxon>
        <taxon>Acariformes</taxon>
        <taxon>Sarcoptiformes</taxon>
        <taxon>Astigmata</taxon>
        <taxon>Psoroptidia</taxon>
        <taxon>Analgoidea</taxon>
        <taxon>Pyroglyphidae</taxon>
        <taxon>Dermatophagoidinae</taxon>
        <taxon>Dermatophagoides</taxon>
    </lineage>
</organism>
<dbReference type="InterPro" id="IPR003663">
    <property type="entry name" value="Sugar/inositol_transpt"/>
</dbReference>
<feature type="transmembrane region" description="Helical" evidence="9">
    <location>
        <begin position="411"/>
        <end position="431"/>
    </location>
</feature>
<keyword evidence="2" id="KW-1003">Cell membrane</keyword>
<evidence type="ECO:0000256" key="8">
    <source>
        <dbReference type="SAM" id="MobiDB-lite"/>
    </source>
</evidence>
<feature type="domain" description="Major facilitator superfamily (MFS) profile" evidence="10">
    <location>
        <begin position="252"/>
        <end position="689"/>
    </location>
</feature>
<evidence type="ECO:0000256" key="9">
    <source>
        <dbReference type="SAM" id="Phobius"/>
    </source>
</evidence>
<comment type="subcellular location">
    <subcellularLocation>
        <location evidence="1">Cell membrane</location>
        <topology evidence="1">Multi-pass membrane protein</topology>
    </subcellularLocation>
</comment>
<dbReference type="InterPro" id="IPR044775">
    <property type="entry name" value="MFS_ERD6/Tret1-like"/>
</dbReference>
<dbReference type="SUPFAM" id="SSF103473">
    <property type="entry name" value="MFS general substrate transporter"/>
    <property type="match status" value="1"/>
</dbReference>
<evidence type="ECO:0000313" key="11">
    <source>
        <dbReference type="EMBL" id="KAH9510986.1"/>
    </source>
</evidence>
<protein>
    <submittedName>
        <fullName evidence="11">Solute carrier 2 (Facilitated glucose transporter) member 8</fullName>
    </submittedName>
</protein>
<feature type="transmembrane region" description="Helical" evidence="9">
    <location>
        <begin position="387"/>
        <end position="405"/>
    </location>
</feature>
<evidence type="ECO:0000259" key="10">
    <source>
        <dbReference type="PROSITE" id="PS50850"/>
    </source>
</evidence>
<feature type="transmembrane region" description="Helical" evidence="9">
    <location>
        <begin position="352"/>
        <end position="375"/>
    </location>
</feature>
<feature type="transmembrane region" description="Helical" evidence="9">
    <location>
        <begin position="568"/>
        <end position="589"/>
    </location>
</feature>
<feature type="region of interest" description="Disordered" evidence="8">
    <location>
        <begin position="163"/>
        <end position="184"/>
    </location>
</feature>
<dbReference type="PANTHER" id="PTHR48021:SF1">
    <property type="entry name" value="GH07001P-RELATED"/>
    <property type="match status" value="1"/>
</dbReference>
<evidence type="ECO:0000256" key="5">
    <source>
        <dbReference type="ARBA" id="ARBA00023136"/>
    </source>
</evidence>
<evidence type="ECO:0000313" key="12">
    <source>
        <dbReference type="Proteomes" id="UP000790347"/>
    </source>
</evidence>
<dbReference type="FunFam" id="1.20.1250.20:FF:000055">
    <property type="entry name" value="Facilitated trehalose transporter Tret1-2 homolog"/>
    <property type="match status" value="1"/>
</dbReference>
<feature type="transmembrane region" description="Helical" evidence="9">
    <location>
        <begin position="595"/>
        <end position="623"/>
    </location>
</feature>
<reference evidence="11" key="1">
    <citation type="submission" date="2013-05" db="EMBL/GenBank/DDBJ databases">
        <authorList>
            <person name="Yim A.K.Y."/>
            <person name="Chan T.F."/>
            <person name="Ji K.M."/>
            <person name="Liu X.Y."/>
            <person name="Zhou J.W."/>
            <person name="Li R.Q."/>
            <person name="Yang K.Y."/>
            <person name="Li J."/>
            <person name="Li M."/>
            <person name="Law P.T.W."/>
            <person name="Wu Y.L."/>
            <person name="Cai Z.L."/>
            <person name="Qin H."/>
            <person name="Bao Y."/>
            <person name="Leung R.K.K."/>
            <person name="Ng P.K.S."/>
            <person name="Zou J."/>
            <person name="Zhong X.J."/>
            <person name="Ran P.X."/>
            <person name="Zhong N.S."/>
            <person name="Liu Z.G."/>
            <person name="Tsui S.K.W."/>
        </authorList>
    </citation>
    <scope>NUCLEOTIDE SEQUENCE</scope>
    <source>
        <strain evidence="11">Derf</strain>
        <tissue evidence="11">Whole organism</tissue>
    </source>
</reference>
<dbReference type="PROSITE" id="PS50850">
    <property type="entry name" value="MFS"/>
    <property type="match status" value="1"/>
</dbReference>
<comment type="caution">
    <text evidence="11">The sequence shown here is derived from an EMBL/GenBank/DDBJ whole genome shotgun (WGS) entry which is preliminary data.</text>
</comment>
<proteinExistence type="inferred from homology"/>
<dbReference type="Gene3D" id="1.20.1250.20">
    <property type="entry name" value="MFS general substrate transporter like domains"/>
    <property type="match status" value="1"/>
</dbReference>
<sequence length="734" mass="81278">MIRFMMTLQYSMVILMITIIILSLSITQCHRMERSSNALKFISRSSDIDDNDPFRLDRNIAIACTNRYNCEKTCIRAKLAKQTTKASLIDSLTHSIGESTMTDAHKLGIQFGRHKSCDKCSLIYSNCLDDWYRIARRQLSDYRNQDGSLPAMMMIMANEENQRNSILSSSSSSSNKSSNRPESGKHLLSIKLQSPSSTTNTTDATTTTTTTATAAATAAKNTINAVNAGNELSSKKNLPKISPQFNQEASFCMYLAAFSALLGAIGFGLGIGWSAPAFEQLSRNTSVPHLYEPRDLKLLTWISSSMPLSALFGALFSDLVVQKYGRRKALVGYGLPFAMGWLLIIASNNGYMFLLGRIILGLAIGALSGTAPSYIVDISTTKIRGTLGALFQLFIVTGILFAYVIGAFLPWRMASVVSITPTIIQTILIYFMPEGPNWLLQNKRNDEAKKALTRIRSSKSDVEKEFEILMKESNQTTTATSNNVEKKTDSKWKLYFHKKHLIPLFLSLGLMAFQQLCGVNAVMFYATAILNESGSTITPSLGTILIGLAQWIATFAGAIMVDFTGRRLLLIISGSIHVFSMFVFGIYYQMSTADFFGWIPVVSMIVFIIGFSIGWGPVPWLLVAEITPHESKSSTVAMSTCINWTLAFVVTKTFKELQELLTKHGVFYLFSALSAVSVLFAVFLLPETKNKSYEEIRTFFERRPSPTKETAGKFSIIDLTMKDSDTLTRSSDSA</sequence>
<accession>A0A922HWR9</accession>
<keyword evidence="4 9" id="KW-1133">Transmembrane helix</keyword>
<evidence type="ECO:0000256" key="2">
    <source>
        <dbReference type="ARBA" id="ARBA00022475"/>
    </source>
</evidence>
<feature type="transmembrane region" description="Helical" evidence="9">
    <location>
        <begin position="298"/>
        <end position="317"/>
    </location>
</feature>
<dbReference type="EMBL" id="ASGP02000004">
    <property type="protein sequence ID" value="KAH9510986.1"/>
    <property type="molecule type" value="Genomic_DNA"/>
</dbReference>
<name>A0A922HWR9_DERFA</name>
<feature type="compositionally biased region" description="Low complexity" evidence="8">
    <location>
        <begin position="164"/>
        <end position="178"/>
    </location>
</feature>
<feature type="transmembrane region" description="Helical" evidence="9">
    <location>
        <begin position="251"/>
        <end position="278"/>
    </location>
</feature>
<dbReference type="InterPro" id="IPR020846">
    <property type="entry name" value="MFS_dom"/>
</dbReference>
<dbReference type="CDD" id="cd17358">
    <property type="entry name" value="MFS_GLUT6_8_Class3_like"/>
    <property type="match status" value="1"/>
</dbReference>
<dbReference type="PANTHER" id="PTHR48021">
    <property type="match status" value="1"/>
</dbReference>
<keyword evidence="3 9" id="KW-0812">Transmembrane</keyword>
<dbReference type="NCBIfam" id="TIGR00879">
    <property type="entry name" value="SP"/>
    <property type="match status" value="1"/>
</dbReference>
<dbReference type="GO" id="GO:0051119">
    <property type="term" value="F:sugar transmembrane transporter activity"/>
    <property type="evidence" value="ECO:0007669"/>
    <property type="project" value="InterPro"/>
</dbReference>
<evidence type="ECO:0000256" key="1">
    <source>
        <dbReference type="ARBA" id="ARBA00004651"/>
    </source>
</evidence>
<feature type="transmembrane region" description="Helical" evidence="9">
    <location>
        <begin position="329"/>
        <end position="346"/>
    </location>
</feature>
<keyword evidence="11" id="KW-0762">Sugar transport</keyword>
<feature type="transmembrane region" description="Helical" evidence="9">
    <location>
        <begin position="6"/>
        <end position="26"/>
    </location>
</feature>
<keyword evidence="5 9" id="KW-0472">Membrane</keyword>
<evidence type="ECO:0000256" key="4">
    <source>
        <dbReference type="ARBA" id="ARBA00022989"/>
    </source>
</evidence>
<dbReference type="AlphaFoldDB" id="A0A922HWR9"/>
<evidence type="ECO:0000256" key="3">
    <source>
        <dbReference type="ARBA" id="ARBA00022692"/>
    </source>
</evidence>
<dbReference type="InterPro" id="IPR036259">
    <property type="entry name" value="MFS_trans_sf"/>
</dbReference>
<keyword evidence="12" id="KW-1185">Reference proteome</keyword>
<dbReference type="Proteomes" id="UP000790347">
    <property type="component" value="Unassembled WGS sequence"/>
</dbReference>
<evidence type="ECO:0000256" key="7">
    <source>
        <dbReference type="ARBA" id="ARBA00024348"/>
    </source>
</evidence>
<feature type="transmembrane region" description="Helical" evidence="9">
    <location>
        <begin position="635"/>
        <end position="654"/>
    </location>
</feature>
<keyword evidence="11" id="KW-0813">Transport</keyword>
<gene>
    <name evidence="11" type="primary">SLC2A8_3</name>
    <name evidence="11" type="ORF">DERF_009473</name>
</gene>
<dbReference type="GO" id="GO:0005886">
    <property type="term" value="C:plasma membrane"/>
    <property type="evidence" value="ECO:0007669"/>
    <property type="project" value="UniProtKB-SubCell"/>
</dbReference>